<dbReference type="InterPro" id="IPR029058">
    <property type="entry name" value="AB_hydrolase_fold"/>
</dbReference>
<feature type="domain" description="Xaa-Pro dipeptidyl-peptidase-like" evidence="2">
    <location>
        <begin position="69"/>
        <end position="209"/>
    </location>
</feature>
<dbReference type="GO" id="GO:0004177">
    <property type="term" value="F:aminopeptidase activity"/>
    <property type="evidence" value="ECO:0007669"/>
    <property type="project" value="UniProtKB-KW"/>
</dbReference>
<dbReference type="AlphaFoldDB" id="A0A5E4WD02"/>
<dbReference type="InterPro" id="IPR000383">
    <property type="entry name" value="Xaa-Pro-like_dom"/>
</dbReference>
<evidence type="ECO:0000256" key="1">
    <source>
        <dbReference type="SAM" id="SignalP"/>
    </source>
</evidence>
<keyword evidence="3" id="KW-0031">Aminopeptidase</keyword>
<dbReference type="Pfam" id="PF02129">
    <property type="entry name" value="Peptidase_S15"/>
    <property type="match status" value="1"/>
</dbReference>
<reference evidence="3 4" key="1">
    <citation type="submission" date="2019-08" db="EMBL/GenBank/DDBJ databases">
        <authorList>
            <person name="Peeters C."/>
        </authorList>
    </citation>
    <scope>NUCLEOTIDE SEQUENCE [LARGE SCALE GENOMIC DNA]</scope>
    <source>
        <strain evidence="3 4">LMG 31110</strain>
    </source>
</reference>
<keyword evidence="3" id="KW-0645">Protease</keyword>
<evidence type="ECO:0000313" key="3">
    <source>
        <dbReference type="EMBL" id="VVE22957.1"/>
    </source>
</evidence>
<name>A0A5E4WD02_9BURK</name>
<proteinExistence type="predicted"/>
<organism evidence="3 4">
    <name type="scientific">Pandoraea communis</name>
    <dbReference type="NCBI Taxonomy" id="2508297"/>
    <lineage>
        <taxon>Bacteria</taxon>
        <taxon>Pseudomonadati</taxon>
        <taxon>Pseudomonadota</taxon>
        <taxon>Betaproteobacteria</taxon>
        <taxon>Burkholderiales</taxon>
        <taxon>Burkholderiaceae</taxon>
        <taxon>Pandoraea</taxon>
    </lineage>
</organism>
<dbReference type="SUPFAM" id="SSF53474">
    <property type="entry name" value="alpha/beta-Hydrolases"/>
    <property type="match status" value="1"/>
</dbReference>
<feature type="signal peptide" evidence="1">
    <location>
        <begin position="1"/>
        <end position="32"/>
    </location>
</feature>
<sequence>MKRFAARAQLCAGWLCALLLAMPFSGIPKAVAATGEAPAEAPPPAAANDPVPEIVSIVVPGAGTFGGDIAMHTELYKPSGTGPFPVLIFEHGRASDALVRAKLNQPIPKGHVRYWLAKGFAIVAPVRVGYGQTGGPDRENSGASFDTHGRCTRRPDFEKLGKVTAQANLAAVSWVRAQPWADKARIVLEGRSVGGFTTVATAATNPPGVIGYINFSGGAGGMPERAPGHSCDPEQMQTVYGEFGKTTNIPGLWLYARNDQYWGSDAPRQWFDAFAAAGSPAQFIHTEDLPGHDGHLLLSYGGKMWSRPVDAFVKQLGF</sequence>
<keyword evidence="1" id="KW-0732">Signal</keyword>
<feature type="chain" id="PRO_5022957126" evidence="1">
    <location>
        <begin position="33"/>
        <end position="318"/>
    </location>
</feature>
<dbReference type="Proteomes" id="UP000337189">
    <property type="component" value="Unassembled WGS sequence"/>
</dbReference>
<dbReference type="EMBL" id="CABPSJ010000004">
    <property type="protein sequence ID" value="VVE22957.1"/>
    <property type="molecule type" value="Genomic_DNA"/>
</dbReference>
<gene>
    <name evidence="3" type="ORF">PCO31110_03276</name>
</gene>
<keyword evidence="3" id="KW-0378">Hydrolase</keyword>
<evidence type="ECO:0000259" key="2">
    <source>
        <dbReference type="Pfam" id="PF02129"/>
    </source>
</evidence>
<dbReference type="RefSeq" id="WP_246189863.1">
    <property type="nucleotide sequence ID" value="NZ_CABPSJ010000004.1"/>
</dbReference>
<dbReference type="Gene3D" id="3.40.50.1820">
    <property type="entry name" value="alpha/beta hydrolase"/>
    <property type="match status" value="1"/>
</dbReference>
<protein>
    <submittedName>
        <fullName evidence="3">Putative Dipeptidyl aminopeptidase/acylaminoacyl-peptidase</fullName>
    </submittedName>
</protein>
<evidence type="ECO:0000313" key="4">
    <source>
        <dbReference type="Proteomes" id="UP000337189"/>
    </source>
</evidence>
<accession>A0A5E4WD02</accession>